<dbReference type="EMBL" id="ANJA01003159">
    <property type="protein sequence ID" value="ETO65759.1"/>
    <property type="molecule type" value="Genomic_DNA"/>
</dbReference>
<organism evidence="1 2">
    <name type="scientific">Phytophthora nicotianae P1976</name>
    <dbReference type="NCBI Taxonomy" id="1317066"/>
    <lineage>
        <taxon>Eukaryota</taxon>
        <taxon>Sar</taxon>
        <taxon>Stramenopiles</taxon>
        <taxon>Oomycota</taxon>
        <taxon>Peronosporomycetes</taxon>
        <taxon>Peronosporales</taxon>
        <taxon>Peronosporaceae</taxon>
        <taxon>Phytophthora</taxon>
    </lineage>
</organism>
<dbReference type="Gene3D" id="3.30.530.20">
    <property type="match status" value="1"/>
</dbReference>
<gene>
    <name evidence="1" type="ORF">F444_16968</name>
</gene>
<dbReference type="Proteomes" id="UP000028582">
    <property type="component" value="Unassembled WGS sequence"/>
</dbReference>
<protein>
    <recommendedName>
        <fullName evidence="3">FYVE-type domain-containing protein</fullName>
    </recommendedName>
</protein>
<dbReference type="PANTHER" id="PTHR13510:SF44">
    <property type="entry name" value="RABENOSYN-5"/>
    <property type="match status" value="1"/>
</dbReference>
<dbReference type="OrthoDB" id="115921at2759"/>
<dbReference type="AlphaFoldDB" id="A0A080ZGJ8"/>
<reference evidence="1 2" key="1">
    <citation type="submission" date="2013-11" db="EMBL/GenBank/DDBJ databases">
        <title>The Genome Sequence of Phytophthora parasitica P1976.</title>
        <authorList>
            <consortium name="The Broad Institute Genomics Platform"/>
            <person name="Russ C."/>
            <person name="Tyler B."/>
            <person name="Panabieres F."/>
            <person name="Shan W."/>
            <person name="Tripathy S."/>
            <person name="Grunwald N."/>
            <person name="Machado M."/>
            <person name="Johnson C.S."/>
            <person name="Walker B."/>
            <person name="Young S."/>
            <person name="Zeng Q."/>
            <person name="Gargeya S."/>
            <person name="Fitzgerald M."/>
            <person name="Haas B."/>
            <person name="Abouelleil A."/>
            <person name="Allen A.W."/>
            <person name="Alvarado L."/>
            <person name="Arachchi H.M."/>
            <person name="Berlin A.M."/>
            <person name="Chapman S.B."/>
            <person name="Gainer-Dewar J."/>
            <person name="Goldberg J."/>
            <person name="Griggs A."/>
            <person name="Gujja S."/>
            <person name="Hansen M."/>
            <person name="Howarth C."/>
            <person name="Imamovic A."/>
            <person name="Ireland A."/>
            <person name="Larimer J."/>
            <person name="McCowan C."/>
            <person name="Murphy C."/>
            <person name="Pearson M."/>
            <person name="Poon T.W."/>
            <person name="Priest M."/>
            <person name="Roberts A."/>
            <person name="Saif S."/>
            <person name="Shea T."/>
            <person name="Sisk P."/>
            <person name="Sykes S."/>
            <person name="Wortman J."/>
            <person name="Nusbaum C."/>
            <person name="Birren B."/>
        </authorList>
    </citation>
    <scope>NUCLEOTIDE SEQUENCE [LARGE SCALE GENOMIC DNA]</scope>
    <source>
        <strain evidence="1 2">P1976</strain>
    </source>
</reference>
<dbReference type="PANTHER" id="PTHR13510">
    <property type="entry name" value="FYVE-FINGER-CONTAINING RAB5 EFFECTOR PROTEIN RABENOSYN-5-RELATED"/>
    <property type="match status" value="1"/>
</dbReference>
<evidence type="ECO:0008006" key="3">
    <source>
        <dbReference type="Google" id="ProtNLM"/>
    </source>
</evidence>
<comment type="caution">
    <text evidence="1">The sequence shown here is derived from an EMBL/GenBank/DDBJ whole genome shotgun (WGS) entry which is preliminary data.</text>
</comment>
<dbReference type="InterPro" id="IPR052727">
    <property type="entry name" value="Rab4/Rab5_effector"/>
</dbReference>
<sequence>MTQGDARVCPFEQLSLSSADTNQLQLVLKAILEANLGRYQDFLASDKGKANPSTWKLVKTTHRTRVYLERQHRPSFTPFQAHSSAASNDPVLQPFLCVGSTSGNIDDVMLGIVNPPPACVNDLSKATLLSTITLPTTANPFQSVEMKWMELSVRSRLVKNHDYVYVEVTGTRHLPSGERVGYHLLHSVDVPVARRLPDCVRAQLSVCSFFRQESKTSVAVYTLGMMDTLDDRARRVIQPHFVNILLSTFKRAPSVDKKILEKRDSEVGTGVSLSRGNCVTCSKRPWRLGSAATCNVCSGFVCNSCKVVKELSFMTPELDMTKRRVIFCSSCAIDENVSEFSAAETSSCTSSWGTAHDSDLRSVLSFS</sequence>
<evidence type="ECO:0000313" key="2">
    <source>
        <dbReference type="Proteomes" id="UP000028582"/>
    </source>
</evidence>
<dbReference type="InterPro" id="IPR023393">
    <property type="entry name" value="START-like_dom_sf"/>
</dbReference>
<accession>A0A080ZGJ8</accession>
<name>A0A080ZGJ8_PHYNI</name>
<dbReference type="InterPro" id="IPR011011">
    <property type="entry name" value="Znf_FYVE_PHD"/>
</dbReference>
<dbReference type="SUPFAM" id="SSF57903">
    <property type="entry name" value="FYVE/PHD zinc finger"/>
    <property type="match status" value="1"/>
</dbReference>
<evidence type="ECO:0000313" key="1">
    <source>
        <dbReference type="EMBL" id="ETO65759.1"/>
    </source>
</evidence>
<proteinExistence type="predicted"/>